<evidence type="ECO:0000256" key="1">
    <source>
        <dbReference type="SAM" id="MobiDB-lite"/>
    </source>
</evidence>
<feature type="compositionally biased region" description="Basic residues" evidence="1">
    <location>
        <begin position="90"/>
        <end position="107"/>
    </location>
</feature>
<gene>
    <name evidence="2" type="ORF">DDQ41_21485</name>
</gene>
<dbReference type="Proteomes" id="UP000245051">
    <property type="component" value="Chromosome"/>
</dbReference>
<protein>
    <submittedName>
        <fullName evidence="2">Uncharacterized protein</fullName>
    </submittedName>
</protein>
<feature type="region of interest" description="Disordered" evidence="1">
    <location>
        <begin position="85"/>
        <end position="114"/>
    </location>
</feature>
<evidence type="ECO:0000313" key="2">
    <source>
        <dbReference type="EMBL" id="AWK11054.1"/>
    </source>
</evidence>
<accession>A0ABN5KLN0</accession>
<evidence type="ECO:0000313" key="3">
    <source>
        <dbReference type="Proteomes" id="UP000245051"/>
    </source>
</evidence>
<dbReference type="EMBL" id="CP029254">
    <property type="protein sequence ID" value="AWK11054.1"/>
    <property type="molecule type" value="Genomic_DNA"/>
</dbReference>
<sequence>MADGGAATNALLSGPREGRLPSAACRLPPAACHLPSAVCHLPAAVCRTSGASRRVRLRGARGGVPEPGCRHHPAAAVSLSRVAAPSAFRARPRKRPRPQKKWRRRRDFRVVKGG</sequence>
<name>A0ABN5KLN0_9ACTN</name>
<reference evidence="2 3" key="1">
    <citation type="submission" date="2018-05" db="EMBL/GenBank/DDBJ databases">
        <title>Complete genome sequence of the Type Strain of Streptomyces spongiicola HNM0071, the producer of staurosporine.</title>
        <authorList>
            <person name="Zhou S."/>
            <person name="Huang X."/>
        </authorList>
    </citation>
    <scope>NUCLEOTIDE SEQUENCE [LARGE SCALE GENOMIC DNA]</scope>
    <source>
        <strain evidence="2 3">HNM0071</strain>
    </source>
</reference>
<proteinExistence type="predicted"/>
<organism evidence="2 3">
    <name type="scientific">Streptomyces spongiicola</name>
    <dbReference type="NCBI Taxonomy" id="1690221"/>
    <lineage>
        <taxon>Bacteria</taxon>
        <taxon>Bacillati</taxon>
        <taxon>Actinomycetota</taxon>
        <taxon>Actinomycetes</taxon>
        <taxon>Kitasatosporales</taxon>
        <taxon>Streptomycetaceae</taxon>
        <taxon>Streptomyces</taxon>
    </lineage>
</organism>
<keyword evidence="3" id="KW-1185">Reference proteome</keyword>